<sequence>MAFQQIHSWTLGALIGAFFDIVVAYFLLCGSAICFFASKLLIIFGFYFPCPCKGFFGYINSDLCFHEIFFDWPARKIKFVQIMALKRFPDLMRLKDQSCNSNERLTIEETADNGVVKMEDEASCTSCSGTRLHNLVDQGSGYDDRGKRLMNLKRRSGVRRRRKATHEWGKFSPVFSSDSLQSNVTLLSCSLYTGSKMKEDEDNPNGKETDERTCYSYEFSGSCVDSKGLDKYSYSMENHISNDQEKMETVANKMTVIRMLEQALEEEKAAHTALCIELEKERAAAASAADEAMAMILRLQKEKASIEMETRQYLRMIEERFAYDEEEKFILQEMLIRRERENHFLEQKIEAYRMSFRGNEQSNCELSELLDVMGQRPSFSLDSPEDLCLIPQRIESTESLVNKADANFMGSRTFNGNENYLSYDGDELMKDREHKDQVNSNLHRSKLDTESVILDVHVIEDNIELKRDKNENISGPSFNTASDEPRDFHLACKKSGVQSSCSSSTLLSTSKAEIAPDSERTVVGLTRSVMSDSSSKTLPFDSGRRSLSADISERLNIDTEIEMLSERLRMLQDGKENLTFFTGCGESIKGQLKLLEEIANQLQEIKQLRDPMRGASLHPSSSKVMLKKRRCQSDSRETCESS</sequence>
<proteinExistence type="predicted"/>
<dbReference type="GO" id="GO:0016020">
    <property type="term" value="C:membrane"/>
    <property type="evidence" value="ECO:0007669"/>
    <property type="project" value="UniProtKB-SubCell"/>
</dbReference>
<dbReference type="PROSITE" id="PS51775">
    <property type="entry name" value="GTD_BINDING"/>
    <property type="match status" value="1"/>
</dbReference>
<dbReference type="InterPro" id="IPR007656">
    <property type="entry name" value="GTD-bd"/>
</dbReference>
<dbReference type="Proteomes" id="UP001163823">
    <property type="component" value="Chromosome 7"/>
</dbReference>
<reference evidence="9" key="1">
    <citation type="journal article" date="2023" name="Science">
        <title>Elucidation of the pathway for biosynthesis of saponin adjuvants from the soapbark tree.</title>
        <authorList>
            <person name="Reed J."/>
            <person name="Orme A."/>
            <person name="El-Demerdash A."/>
            <person name="Owen C."/>
            <person name="Martin L.B.B."/>
            <person name="Misra R.C."/>
            <person name="Kikuchi S."/>
            <person name="Rejzek M."/>
            <person name="Martin A.C."/>
            <person name="Harkess A."/>
            <person name="Leebens-Mack J."/>
            <person name="Louveau T."/>
            <person name="Stephenson M.J."/>
            <person name="Osbourn A."/>
        </authorList>
    </citation>
    <scope>NUCLEOTIDE SEQUENCE</scope>
    <source>
        <strain evidence="9">S10</strain>
    </source>
</reference>
<dbReference type="EMBL" id="JARAOO010000007">
    <property type="protein sequence ID" value="KAJ7961521.1"/>
    <property type="molecule type" value="Genomic_DNA"/>
</dbReference>
<keyword evidence="3 7" id="KW-1133">Transmembrane helix</keyword>
<feature type="coiled-coil region" evidence="5">
    <location>
        <begin position="261"/>
        <end position="309"/>
    </location>
</feature>
<evidence type="ECO:0000256" key="6">
    <source>
        <dbReference type="SAM" id="MobiDB-lite"/>
    </source>
</evidence>
<evidence type="ECO:0000313" key="10">
    <source>
        <dbReference type="Proteomes" id="UP001163823"/>
    </source>
</evidence>
<evidence type="ECO:0000256" key="4">
    <source>
        <dbReference type="ARBA" id="ARBA00023136"/>
    </source>
</evidence>
<dbReference type="Pfam" id="PF04576">
    <property type="entry name" value="Zein-binding"/>
    <property type="match status" value="1"/>
</dbReference>
<feature type="transmembrane region" description="Helical" evidence="7">
    <location>
        <begin position="6"/>
        <end position="28"/>
    </location>
</feature>
<feature type="region of interest" description="Disordered" evidence="6">
    <location>
        <begin position="612"/>
        <end position="642"/>
    </location>
</feature>
<evidence type="ECO:0000256" key="2">
    <source>
        <dbReference type="ARBA" id="ARBA00022692"/>
    </source>
</evidence>
<dbReference type="AlphaFoldDB" id="A0AAD7LNM9"/>
<evidence type="ECO:0000313" key="9">
    <source>
        <dbReference type="EMBL" id="KAJ7961521.1"/>
    </source>
</evidence>
<comment type="caution">
    <text evidence="9">The sequence shown here is derived from an EMBL/GenBank/DDBJ whole genome shotgun (WGS) entry which is preliminary data.</text>
</comment>
<evidence type="ECO:0000256" key="3">
    <source>
        <dbReference type="ARBA" id="ARBA00022989"/>
    </source>
</evidence>
<accession>A0AAD7LNM9</accession>
<comment type="subcellular location">
    <subcellularLocation>
        <location evidence="1">Membrane</location>
    </subcellularLocation>
</comment>
<feature type="compositionally biased region" description="Basic and acidic residues" evidence="6">
    <location>
        <begin position="631"/>
        <end position="642"/>
    </location>
</feature>
<feature type="domain" description="GTD-binding" evidence="8">
    <location>
        <begin position="255"/>
        <end position="353"/>
    </location>
</feature>
<keyword evidence="4 7" id="KW-0472">Membrane</keyword>
<name>A0AAD7LNM9_QUISA</name>
<gene>
    <name evidence="9" type="ORF">O6P43_016854</name>
</gene>
<keyword evidence="10" id="KW-1185">Reference proteome</keyword>
<dbReference type="PANTHER" id="PTHR31422">
    <property type="entry name" value="BNAANNG28530D PROTEIN"/>
    <property type="match status" value="1"/>
</dbReference>
<evidence type="ECO:0000256" key="5">
    <source>
        <dbReference type="SAM" id="Coils"/>
    </source>
</evidence>
<keyword evidence="2 7" id="KW-0812">Transmembrane</keyword>
<dbReference type="GO" id="GO:0080115">
    <property type="term" value="F:myosin XI tail binding"/>
    <property type="evidence" value="ECO:0007669"/>
    <property type="project" value="UniProtKB-ARBA"/>
</dbReference>
<organism evidence="9 10">
    <name type="scientific">Quillaja saponaria</name>
    <name type="common">Soap bark tree</name>
    <dbReference type="NCBI Taxonomy" id="32244"/>
    <lineage>
        <taxon>Eukaryota</taxon>
        <taxon>Viridiplantae</taxon>
        <taxon>Streptophyta</taxon>
        <taxon>Embryophyta</taxon>
        <taxon>Tracheophyta</taxon>
        <taxon>Spermatophyta</taxon>
        <taxon>Magnoliopsida</taxon>
        <taxon>eudicotyledons</taxon>
        <taxon>Gunneridae</taxon>
        <taxon>Pentapetalae</taxon>
        <taxon>rosids</taxon>
        <taxon>fabids</taxon>
        <taxon>Fabales</taxon>
        <taxon>Quillajaceae</taxon>
        <taxon>Quillaja</taxon>
    </lineage>
</organism>
<evidence type="ECO:0000259" key="8">
    <source>
        <dbReference type="PROSITE" id="PS51775"/>
    </source>
</evidence>
<dbReference type="KEGG" id="qsa:O6P43_016854"/>
<keyword evidence="5" id="KW-0175">Coiled coil</keyword>
<dbReference type="PANTHER" id="PTHR31422:SF44">
    <property type="entry name" value="GTD-BINDING DOMAIN-CONTAINING PROTEIN"/>
    <property type="match status" value="1"/>
</dbReference>
<protein>
    <submittedName>
        <fullName evidence="9">Myosin-binding protein 2</fullName>
    </submittedName>
</protein>
<evidence type="ECO:0000256" key="7">
    <source>
        <dbReference type="SAM" id="Phobius"/>
    </source>
</evidence>
<evidence type="ECO:0000256" key="1">
    <source>
        <dbReference type="ARBA" id="ARBA00004370"/>
    </source>
</evidence>